<keyword evidence="3" id="KW-1185">Reference proteome</keyword>
<proteinExistence type="predicted"/>
<dbReference type="InterPro" id="IPR019734">
    <property type="entry name" value="TPR_rpt"/>
</dbReference>
<gene>
    <name evidence="2" type="ORF">CASFOL_005556</name>
</gene>
<evidence type="ECO:0000313" key="2">
    <source>
        <dbReference type="EMBL" id="KAL3649153.1"/>
    </source>
</evidence>
<evidence type="ECO:0000313" key="3">
    <source>
        <dbReference type="Proteomes" id="UP001632038"/>
    </source>
</evidence>
<dbReference type="SUPFAM" id="SSF48452">
    <property type="entry name" value="TPR-like"/>
    <property type="match status" value="1"/>
</dbReference>
<dbReference type="Proteomes" id="UP001632038">
    <property type="component" value="Unassembled WGS sequence"/>
</dbReference>
<keyword evidence="1" id="KW-0802">TPR repeat</keyword>
<protein>
    <submittedName>
        <fullName evidence="2">Uncharacterized protein</fullName>
    </submittedName>
</protein>
<evidence type="ECO:0000256" key="1">
    <source>
        <dbReference type="PROSITE-ProRule" id="PRU00339"/>
    </source>
</evidence>
<name>A0ABD3E3T1_9LAMI</name>
<sequence>MGLKLAPASLHWSQLSVPHSPSSSSHILASTISSSRRSFSGEALFCRFVSASLFLGGTDHSSKLYTNNKNNNSGARIMRRALTASLGSFSDEDFSKQIKELTLRFQFTENDNKNENPNPFFPERDETIERKANRVEIPLSLRMIKRKKQEWQKGIGESARCSVKKAFSSMVFIIRELHSYTLQMREILYYEDLRGIISSVQKEMHASFVWLFQKVFSHTPTLMVHLMILLANYSVYSMSTNAALAATLPPVHTTEKVSVSEDFDNRAMIVTTVKLSSSNGNTVSVGGNDGAGGGGKYKPVASGTEGGDGSVNYELTIAPSPISMNDVKMDEEEVLWDSIVGDASRMEGGSLDCETMRRFLSPVDGRVESDDQTGHLKTEVVYKTELDREPNNPLLLANYAQFLYLVTKDFDRAEEYFKRASKVEPKDAEALNKYANFLWAVRNDLWAAEETYLEAISIEPGNSYYAANYAHFLWNTGGEDTCFPLDSSTDV</sequence>
<comment type="caution">
    <text evidence="2">The sequence shown here is derived from an EMBL/GenBank/DDBJ whole genome shotgun (WGS) entry which is preliminary data.</text>
</comment>
<dbReference type="AlphaFoldDB" id="A0ABD3E3T1"/>
<dbReference type="Gene3D" id="1.25.40.10">
    <property type="entry name" value="Tetratricopeptide repeat domain"/>
    <property type="match status" value="1"/>
</dbReference>
<dbReference type="PANTHER" id="PTHR26312:SF132">
    <property type="entry name" value="OS01G0855200 PROTEIN"/>
    <property type="match status" value="1"/>
</dbReference>
<dbReference type="EMBL" id="JAVIJP010000007">
    <property type="protein sequence ID" value="KAL3649153.1"/>
    <property type="molecule type" value="Genomic_DNA"/>
</dbReference>
<reference evidence="3" key="1">
    <citation type="journal article" date="2024" name="IScience">
        <title>Strigolactones Initiate the Formation of Haustorium-like Structures in Castilleja.</title>
        <authorList>
            <person name="Buerger M."/>
            <person name="Peterson D."/>
            <person name="Chory J."/>
        </authorList>
    </citation>
    <scope>NUCLEOTIDE SEQUENCE [LARGE SCALE GENOMIC DNA]</scope>
</reference>
<feature type="repeat" description="TPR" evidence="1">
    <location>
        <begin position="394"/>
        <end position="427"/>
    </location>
</feature>
<organism evidence="2 3">
    <name type="scientific">Castilleja foliolosa</name>
    <dbReference type="NCBI Taxonomy" id="1961234"/>
    <lineage>
        <taxon>Eukaryota</taxon>
        <taxon>Viridiplantae</taxon>
        <taxon>Streptophyta</taxon>
        <taxon>Embryophyta</taxon>
        <taxon>Tracheophyta</taxon>
        <taxon>Spermatophyta</taxon>
        <taxon>Magnoliopsida</taxon>
        <taxon>eudicotyledons</taxon>
        <taxon>Gunneridae</taxon>
        <taxon>Pentapetalae</taxon>
        <taxon>asterids</taxon>
        <taxon>lamiids</taxon>
        <taxon>Lamiales</taxon>
        <taxon>Orobanchaceae</taxon>
        <taxon>Pedicularideae</taxon>
        <taxon>Castillejinae</taxon>
        <taxon>Castilleja</taxon>
    </lineage>
</organism>
<dbReference type="PROSITE" id="PS50005">
    <property type="entry name" value="TPR"/>
    <property type="match status" value="1"/>
</dbReference>
<accession>A0ABD3E3T1</accession>
<dbReference type="InterPro" id="IPR011990">
    <property type="entry name" value="TPR-like_helical_dom_sf"/>
</dbReference>
<dbReference type="PANTHER" id="PTHR26312">
    <property type="entry name" value="TETRATRICOPEPTIDE REPEAT PROTEIN 5"/>
    <property type="match status" value="1"/>
</dbReference>